<organism evidence="8 9">
    <name type="scientific">Streptomyces fragilis</name>
    <dbReference type="NCBI Taxonomy" id="67301"/>
    <lineage>
        <taxon>Bacteria</taxon>
        <taxon>Bacillati</taxon>
        <taxon>Actinomycetota</taxon>
        <taxon>Actinomycetes</taxon>
        <taxon>Kitasatosporales</taxon>
        <taxon>Streptomycetaceae</taxon>
        <taxon>Streptomyces</taxon>
    </lineage>
</organism>
<dbReference type="Pfam" id="PF00278">
    <property type="entry name" value="Orn_DAP_Arg_deC"/>
    <property type="match status" value="1"/>
</dbReference>
<evidence type="ECO:0000313" key="8">
    <source>
        <dbReference type="EMBL" id="MEU3558433.1"/>
    </source>
</evidence>
<evidence type="ECO:0000313" key="9">
    <source>
        <dbReference type="Proteomes" id="UP001550850"/>
    </source>
</evidence>
<dbReference type="Gene3D" id="3.20.20.10">
    <property type="entry name" value="Alanine racemase"/>
    <property type="match status" value="1"/>
</dbReference>
<evidence type="ECO:0000256" key="4">
    <source>
        <dbReference type="ARBA" id="ARBA00023239"/>
    </source>
</evidence>
<dbReference type="InterPro" id="IPR022644">
    <property type="entry name" value="De-COase2_N"/>
</dbReference>
<evidence type="ECO:0000256" key="1">
    <source>
        <dbReference type="ARBA" id="ARBA00001933"/>
    </source>
</evidence>
<dbReference type="SUPFAM" id="SSF50621">
    <property type="entry name" value="Alanine racemase C-terminal domain-like"/>
    <property type="match status" value="1"/>
</dbReference>
<comment type="similarity">
    <text evidence="5">Belongs to the Orn/Lys/Arg decarboxylase class-II family.</text>
</comment>
<dbReference type="InterPro" id="IPR022653">
    <property type="entry name" value="De-COase2_pyr-phos_BS"/>
</dbReference>
<evidence type="ECO:0000259" key="7">
    <source>
        <dbReference type="Pfam" id="PF02784"/>
    </source>
</evidence>
<reference evidence="8 9" key="1">
    <citation type="submission" date="2024-06" db="EMBL/GenBank/DDBJ databases">
        <title>The Natural Products Discovery Center: Release of the First 8490 Sequenced Strains for Exploring Actinobacteria Biosynthetic Diversity.</title>
        <authorList>
            <person name="Kalkreuter E."/>
            <person name="Kautsar S.A."/>
            <person name="Yang D."/>
            <person name="Bader C.D."/>
            <person name="Teijaro C.N."/>
            <person name="Fluegel L."/>
            <person name="Davis C.M."/>
            <person name="Simpson J.R."/>
            <person name="Lauterbach L."/>
            <person name="Steele A.D."/>
            <person name="Gui C."/>
            <person name="Meng S."/>
            <person name="Li G."/>
            <person name="Viehrig K."/>
            <person name="Ye F."/>
            <person name="Su P."/>
            <person name="Kiefer A.F."/>
            <person name="Nichols A."/>
            <person name="Cepeda A.J."/>
            <person name="Yan W."/>
            <person name="Fan B."/>
            <person name="Jiang Y."/>
            <person name="Adhikari A."/>
            <person name="Zheng C.-J."/>
            <person name="Schuster L."/>
            <person name="Cowan T.M."/>
            <person name="Smanski M.J."/>
            <person name="Chevrette M.G."/>
            <person name="De Carvalho L.P.S."/>
            <person name="Shen B."/>
        </authorList>
    </citation>
    <scope>NUCLEOTIDE SEQUENCE [LARGE SCALE GENOMIC DNA]</scope>
    <source>
        <strain evidence="8 9">NPDC038104</strain>
    </source>
</reference>
<keyword evidence="2" id="KW-0210">Decarboxylase</keyword>
<feature type="domain" description="Orn/DAP/Arg decarboxylase 2 C-terminal" evidence="6">
    <location>
        <begin position="294"/>
        <end position="388"/>
    </location>
</feature>
<dbReference type="PROSITE" id="PS00878">
    <property type="entry name" value="ODR_DC_2_1"/>
    <property type="match status" value="1"/>
</dbReference>
<dbReference type="InterPro" id="IPR000183">
    <property type="entry name" value="Orn/DAP/Arg_de-COase"/>
</dbReference>
<comment type="caution">
    <text evidence="8">The sequence shown here is derived from an EMBL/GenBank/DDBJ whole genome shotgun (WGS) entry which is preliminary data.</text>
</comment>
<dbReference type="InterPro" id="IPR029066">
    <property type="entry name" value="PLP-binding_barrel"/>
</dbReference>
<dbReference type="InterPro" id="IPR022643">
    <property type="entry name" value="De-COase2_C"/>
</dbReference>
<dbReference type="PRINTS" id="PR01182">
    <property type="entry name" value="ORNDCRBXLASE"/>
</dbReference>
<dbReference type="EMBL" id="JBEZUR010000112">
    <property type="protein sequence ID" value="MEU3558433.1"/>
    <property type="molecule type" value="Genomic_DNA"/>
</dbReference>
<dbReference type="Gene3D" id="2.40.37.10">
    <property type="entry name" value="Lyase, Ornithine Decarboxylase, Chain A, domain 1"/>
    <property type="match status" value="1"/>
</dbReference>
<dbReference type="PANTHER" id="PTHR43727:SF3">
    <property type="entry name" value="GROUP IV DECARBOXYLASE"/>
    <property type="match status" value="1"/>
</dbReference>
<gene>
    <name evidence="8" type="ORF">AB0E65_30120</name>
</gene>
<dbReference type="InterPro" id="IPR009006">
    <property type="entry name" value="Ala_racemase/Decarboxylase_C"/>
</dbReference>
<evidence type="ECO:0000259" key="6">
    <source>
        <dbReference type="Pfam" id="PF00278"/>
    </source>
</evidence>
<evidence type="ECO:0000256" key="3">
    <source>
        <dbReference type="ARBA" id="ARBA00022898"/>
    </source>
</evidence>
<keyword evidence="9" id="KW-1185">Reference proteome</keyword>
<dbReference type="RefSeq" id="WP_108953256.1">
    <property type="nucleotide sequence ID" value="NZ_BEVZ01000002.1"/>
</dbReference>
<proteinExistence type="inferred from homology"/>
<name>A0ABV2YRR5_9ACTN</name>
<dbReference type="Proteomes" id="UP001550850">
    <property type="component" value="Unassembled WGS sequence"/>
</dbReference>
<dbReference type="SUPFAM" id="SSF51419">
    <property type="entry name" value="PLP-binding barrel"/>
    <property type="match status" value="1"/>
</dbReference>
<keyword evidence="3" id="KW-0663">Pyridoxal phosphate</keyword>
<dbReference type="PRINTS" id="PR01179">
    <property type="entry name" value="ODADCRBXLASE"/>
</dbReference>
<comment type="cofactor">
    <cofactor evidence="1">
        <name>pyridoxal 5'-phosphate</name>
        <dbReference type="ChEBI" id="CHEBI:597326"/>
    </cofactor>
</comment>
<evidence type="ECO:0000256" key="5">
    <source>
        <dbReference type="RuleBase" id="RU003737"/>
    </source>
</evidence>
<dbReference type="Pfam" id="PF02784">
    <property type="entry name" value="Orn_Arg_deC_N"/>
    <property type="match status" value="1"/>
</dbReference>
<dbReference type="InterPro" id="IPR002433">
    <property type="entry name" value="Orn_de-COase"/>
</dbReference>
<dbReference type="PANTHER" id="PTHR43727">
    <property type="entry name" value="DIAMINOPIMELATE DECARBOXYLASE"/>
    <property type="match status" value="1"/>
</dbReference>
<accession>A0ABV2YRR5</accession>
<keyword evidence="4" id="KW-0456">Lyase</keyword>
<evidence type="ECO:0000256" key="2">
    <source>
        <dbReference type="ARBA" id="ARBA00022793"/>
    </source>
</evidence>
<sequence length="452" mass="47290">MNTAAPSLVKGVPPTVADVLERAVATGLLGPEQPVAGFLDTAGILRAVDALREAFAGVPQVLHTFAAKACPLVPVLRLLASTGMGCEVASPGELRLALAAGFEPGRIVLDSPVKTEAELREALELGVAVNADNLAEVERIARLRPAGCASVLGLRVNPQVGGGSIAATSTATEHSKFGVALRDPGAEERVVEAFARHPWLTRVHVHVGSQGCPLPLIAQGVAVAHRLAATIDARLGERRVTGLDIGGGLPVNFDDDEVRPTHAEYVAALREAEPALLDGRYRLVTEFGRSLLAKNGFLAARVEYVKDAGGRRVALTHAGGQVATRTVLLPDAWALRVTAHGPDGRPKNASAIKQDVAGPLCFAGDVVAHGRELPELAEGDWVVLHDAGAYCFTASWSYNSLPRPAVHGFRTGDDGRPVLTTVRTAQTIEEIARECGLDHADALLEVTDGAAG</sequence>
<feature type="domain" description="Orn/DAP/Arg decarboxylase 2 N-terminal" evidence="7">
    <location>
        <begin position="44"/>
        <end position="292"/>
    </location>
</feature>
<protein>
    <submittedName>
        <fullName evidence="8">Diaminopimelate decarboxylase</fullName>
    </submittedName>
</protein>